<dbReference type="EMBL" id="JACHKT010000009">
    <property type="protein sequence ID" value="MBB6003052.1"/>
    <property type="molecule type" value="Genomic_DNA"/>
</dbReference>
<dbReference type="RefSeq" id="WP_184133223.1">
    <property type="nucleotide sequence ID" value="NZ_JACHKT010000009.1"/>
</dbReference>
<name>A0A841EI06_9BACT</name>
<dbReference type="PANTHER" id="PTHR36124:SF1">
    <property type="entry name" value="ER-BOUND OXYGENASE MPAB_MPAB'_RUBBER OXYGENASE CATALYTIC DOMAIN-CONTAINING PROTEIN"/>
    <property type="match status" value="1"/>
</dbReference>
<keyword evidence="3" id="KW-1185">Reference proteome</keyword>
<evidence type="ECO:0000313" key="3">
    <source>
        <dbReference type="Proteomes" id="UP000524404"/>
    </source>
</evidence>
<gene>
    <name evidence="2" type="ORF">HNP25_001704</name>
</gene>
<dbReference type="InterPro" id="IPR018713">
    <property type="entry name" value="MPAB/Lcp_cat_dom"/>
</dbReference>
<feature type="domain" description="ER-bound oxygenase mpaB/mpaB'/Rubber oxygenase catalytic" evidence="1">
    <location>
        <begin position="76"/>
        <end position="235"/>
    </location>
</feature>
<protein>
    <recommendedName>
        <fullName evidence="1">ER-bound oxygenase mpaB/mpaB'/Rubber oxygenase catalytic domain-containing protein</fullName>
    </recommendedName>
</protein>
<proteinExistence type="predicted"/>
<evidence type="ECO:0000313" key="2">
    <source>
        <dbReference type="EMBL" id="MBB6003052.1"/>
    </source>
</evidence>
<reference evidence="2 3" key="1">
    <citation type="submission" date="2020-08" db="EMBL/GenBank/DDBJ databases">
        <title>Functional genomics of gut bacteria from endangered species of beetles.</title>
        <authorList>
            <person name="Carlos-Shanley C."/>
        </authorList>
    </citation>
    <scope>NUCLEOTIDE SEQUENCE [LARGE SCALE GENOMIC DNA]</scope>
    <source>
        <strain evidence="2 3">S00070</strain>
    </source>
</reference>
<accession>A0A841EI06</accession>
<evidence type="ECO:0000259" key="1">
    <source>
        <dbReference type="Pfam" id="PF09995"/>
    </source>
</evidence>
<comment type="caution">
    <text evidence="2">The sequence shown here is derived from an EMBL/GenBank/DDBJ whole genome shotgun (WGS) entry which is preliminary data.</text>
</comment>
<sequence>MKTYAKRFYIFRNPEVQQEIASLNPITDHQRMVYLMTAYDFPFDMVRALELALFHTYASPSISILLQKTGEFVKRGQKRYDDTGILIAQFMQAGYDSELGKRAIEQMNKIHGNYRIANEDYLLVLSTFVFYPINWMEINGWRKLSEAEKLALFIFFKEVAQRMNLTDIPEDFEALKYFAERYEQKYFRYAESNKVIADATIKIVENWFPSFLRFAVKPVFVALITEKLRESFGYKKPSKLFSEMLQMSFQIRKYFLKYITFKKYPTEISNTYYRTYPKHEFTIETLGPAYLNQTKRK</sequence>
<dbReference type="AlphaFoldDB" id="A0A841EI06"/>
<dbReference type="GO" id="GO:0016491">
    <property type="term" value="F:oxidoreductase activity"/>
    <property type="evidence" value="ECO:0007669"/>
    <property type="project" value="InterPro"/>
</dbReference>
<dbReference type="Proteomes" id="UP000524404">
    <property type="component" value="Unassembled WGS sequence"/>
</dbReference>
<organism evidence="2 3">
    <name type="scientific">Arcicella rosea</name>
    <dbReference type="NCBI Taxonomy" id="502909"/>
    <lineage>
        <taxon>Bacteria</taxon>
        <taxon>Pseudomonadati</taxon>
        <taxon>Bacteroidota</taxon>
        <taxon>Cytophagia</taxon>
        <taxon>Cytophagales</taxon>
        <taxon>Flectobacillaceae</taxon>
        <taxon>Arcicella</taxon>
    </lineage>
</organism>
<dbReference type="InterPro" id="IPR046366">
    <property type="entry name" value="MPAB"/>
</dbReference>
<dbReference type="Pfam" id="PF09995">
    <property type="entry name" value="MPAB_Lcp_cat"/>
    <property type="match status" value="1"/>
</dbReference>
<dbReference type="PANTHER" id="PTHR36124">
    <property type="match status" value="1"/>
</dbReference>